<comment type="caution">
    <text evidence="3">The sequence shown here is derived from an EMBL/GenBank/DDBJ whole genome shotgun (WGS) entry which is preliminary data.</text>
</comment>
<feature type="compositionally biased region" description="Polar residues" evidence="1">
    <location>
        <begin position="474"/>
        <end position="488"/>
    </location>
</feature>
<proteinExistence type="predicted"/>
<feature type="transmembrane region" description="Helical" evidence="2">
    <location>
        <begin position="514"/>
        <end position="540"/>
    </location>
</feature>
<feature type="region of interest" description="Disordered" evidence="1">
    <location>
        <begin position="470"/>
        <end position="511"/>
    </location>
</feature>
<keyword evidence="4" id="KW-1185">Reference proteome</keyword>
<dbReference type="AlphaFoldDB" id="A0A8K0XJU1"/>
<feature type="compositionally biased region" description="Low complexity" evidence="1">
    <location>
        <begin position="766"/>
        <end position="791"/>
    </location>
</feature>
<evidence type="ECO:0000256" key="1">
    <source>
        <dbReference type="SAM" id="MobiDB-lite"/>
    </source>
</evidence>
<gene>
    <name evidence="3" type="ORF">BXZ70DRAFT_911353</name>
</gene>
<keyword evidence="2" id="KW-1133">Transmembrane helix</keyword>
<keyword evidence="2" id="KW-0812">Transmembrane</keyword>
<feature type="compositionally biased region" description="Polar residues" evidence="1">
    <location>
        <begin position="745"/>
        <end position="761"/>
    </location>
</feature>
<keyword evidence="2" id="KW-0472">Membrane</keyword>
<feature type="compositionally biased region" description="Basic and acidic residues" evidence="1">
    <location>
        <begin position="800"/>
        <end position="809"/>
    </location>
</feature>
<feature type="region of interest" description="Disordered" evidence="1">
    <location>
        <begin position="556"/>
        <end position="583"/>
    </location>
</feature>
<evidence type="ECO:0000313" key="3">
    <source>
        <dbReference type="EMBL" id="KAH8077387.1"/>
    </source>
</evidence>
<feature type="region of interest" description="Disordered" evidence="1">
    <location>
        <begin position="626"/>
        <end position="663"/>
    </location>
</feature>
<dbReference type="EMBL" id="JAEVFJ010000064">
    <property type="protein sequence ID" value="KAH8077387.1"/>
    <property type="molecule type" value="Genomic_DNA"/>
</dbReference>
<dbReference type="OrthoDB" id="3265715at2759"/>
<reference evidence="3" key="1">
    <citation type="journal article" date="2021" name="New Phytol.">
        <title>Evolutionary innovations through gain and loss of genes in the ectomycorrhizal Boletales.</title>
        <authorList>
            <person name="Wu G."/>
            <person name="Miyauchi S."/>
            <person name="Morin E."/>
            <person name="Kuo A."/>
            <person name="Drula E."/>
            <person name="Varga T."/>
            <person name="Kohler A."/>
            <person name="Feng B."/>
            <person name="Cao Y."/>
            <person name="Lipzen A."/>
            <person name="Daum C."/>
            <person name="Hundley H."/>
            <person name="Pangilinan J."/>
            <person name="Johnson J."/>
            <person name="Barry K."/>
            <person name="LaButti K."/>
            <person name="Ng V."/>
            <person name="Ahrendt S."/>
            <person name="Min B."/>
            <person name="Choi I.G."/>
            <person name="Park H."/>
            <person name="Plett J.M."/>
            <person name="Magnuson J."/>
            <person name="Spatafora J.W."/>
            <person name="Nagy L.G."/>
            <person name="Henrissat B."/>
            <person name="Grigoriev I.V."/>
            <person name="Yang Z.L."/>
            <person name="Xu J."/>
            <person name="Martin F.M."/>
        </authorList>
    </citation>
    <scope>NUCLEOTIDE SEQUENCE</scope>
    <source>
        <strain evidence="3">KKN 215</strain>
    </source>
</reference>
<feature type="compositionally biased region" description="Basic and acidic residues" evidence="1">
    <location>
        <begin position="556"/>
        <end position="571"/>
    </location>
</feature>
<feature type="compositionally biased region" description="Gly residues" evidence="1">
    <location>
        <begin position="815"/>
        <end position="824"/>
    </location>
</feature>
<name>A0A8K0XJU1_9AGAR</name>
<feature type="compositionally biased region" description="Polar residues" evidence="1">
    <location>
        <begin position="496"/>
        <end position="511"/>
    </location>
</feature>
<sequence>MYDLDQPAPFLLQNCVPSQTQSNTRLVPIQVIECEMFVPSRQPLTLALCGTLLRLMRFTTAISDTILVIRQLSHATGRKLSLPVFFPANNTPAYGRQRRRNAVLGRTSQIVGSESLQKFLHLEAPVFISTWTALITISQLHQKPNNGACVASLDHHSAANSYRAFNCFAWTIMRLHCPLPPSLVIVMILYLDTTGLTSLSPWWRALRSQFFVSGKLMNKTVDDTSFQIAYVPAAAWRTSEAPCAGCMKPDQGIAYKQTWHVGTHVLPTADSDDIKDPGADDVASNSASQSLGDHDHAVEGSGGGDGGRDETRDGPDHEGMFRRGSSSAIASPRVLVQRHNGDNPSSVSRPGIVNARDVDVPVFAHVNFTGSAVYVYAIVPMPPALENASMAVNLSFTLDSQPDGRFSHIDTQIPTSASTVTSGAYQPNVLVYARSGLPESFHSLRIDVDPDSVFLLDYVTYSQHDVLVKGGNNTGNDSSTTLDGQSPVGTPDAKSNGPSANDTSPSAPSKSHNLATFGGAVGGSVGLLAVLSLSLAFSIYRRRALARRRDRRLREMGEHAQNFRDSFHTDASEDGPPMEGPAPFVPRYFPGTVPVAPPPYLPPVSPDSAEVTTPLLTSVSPVHTPLASTSWNVNRSGDVSYAERPPPTPPPEGEDDGFYAPPPSFSIAIASPVPAIFAQLSNVPAALASHSAAYLAQLRAQASSRQPSLTNLAEQGMTQRHPSHPSFSDSHPPSPISRPVSIRSNHSSLRQGPSRSLNTADVPTESGSSSSDDNVSTHISNRSPSSASVIPPSIPPSSEGTDREREAQQRRASGFSGGEGSSSI</sequence>
<protein>
    <submittedName>
        <fullName evidence="3">Uncharacterized protein</fullName>
    </submittedName>
</protein>
<accession>A0A8K0XJU1</accession>
<feature type="compositionally biased region" description="Basic and acidic residues" evidence="1">
    <location>
        <begin position="306"/>
        <end position="321"/>
    </location>
</feature>
<evidence type="ECO:0000313" key="4">
    <source>
        <dbReference type="Proteomes" id="UP000813824"/>
    </source>
</evidence>
<dbReference type="Proteomes" id="UP000813824">
    <property type="component" value="Unassembled WGS sequence"/>
</dbReference>
<feature type="compositionally biased region" description="Low complexity" evidence="1">
    <location>
        <begin position="724"/>
        <end position="744"/>
    </location>
</feature>
<evidence type="ECO:0000256" key="2">
    <source>
        <dbReference type="SAM" id="Phobius"/>
    </source>
</evidence>
<feature type="region of interest" description="Disordered" evidence="1">
    <location>
        <begin position="269"/>
        <end position="352"/>
    </location>
</feature>
<feature type="compositionally biased region" description="Polar residues" evidence="1">
    <location>
        <begin position="626"/>
        <end position="637"/>
    </location>
</feature>
<organism evidence="3 4">
    <name type="scientific">Cristinia sonorae</name>
    <dbReference type="NCBI Taxonomy" id="1940300"/>
    <lineage>
        <taxon>Eukaryota</taxon>
        <taxon>Fungi</taxon>
        <taxon>Dikarya</taxon>
        <taxon>Basidiomycota</taxon>
        <taxon>Agaricomycotina</taxon>
        <taxon>Agaricomycetes</taxon>
        <taxon>Agaricomycetidae</taxon>
        <taxon>Agaricales</taxon>
        <taxon>Pleurotineae</taxon>
        <taxon>Stephanosporaceae</taxon>
        <taxon>Cristinia</taxon>
    </lineage>
</organism>
<feature type="region of interest" description="Disordered" evidence="1">
    <location>
        <begin position="715"/>
        <end position="824"/>
    </location>
</feature>